<evidence type="ECO:0000313" key="3">
    <source>
        <dbReference type="Proteomes" id="UP000887116"/>
    </source>
</evidence>
<feature type="region of interest" description="Disordered" evidence="1">
    <location>
        <begin position="800"/>
        <end position="820"/>
    </location>
</feature>
<comment type="caution">
    <text evidence="2">The sequence shown here is derived from an EMBL/GenBank/DDBJ whole genome shotgun (WGS) entry which is preliminary data.</text>
</comment>
<dbReference type="Proteomes" id="UP000887116">
    <property type="component" value="Unassembled WGS sequence"/>
</dbReference>
<reference evidence="2" key="1">
    <citation type="submission" date="2020-07" db="EMBL/GenBank/DDBJ databases">
        <title>Multicomponent nature underlies the extraordinary mechanical properties of spider dragline silk.</title>
        <authorList>
            <person name="Kono N."/>
            <person name="Nakamura H."/>
            <person name="Mori M."/>
            <person name="Yoshida Y."/>
            <person name="Ohtoshi R."/>
            <person name="Malay A.D."/>
            <person name="Moran D.A.P."/>
            <person name="Tomita M."/>
            <person name="Numata K."/>
            <person name="Arakawa K."/>
        </authorList>
    </citation>
    <scope>NUCLEOTIDE SEQUENCE</scope>
</reference>
<dbReference type="InterPro" id="IPR009030">
    <property type="entry name" value="Growth_fac_rcpt_cys_sf"/>
</dbReference>
<feature type="region of interest" description="Disordered" evidence="1">
    <location>
        <begin position="1018"/>
        <end position="1037"/>
    </location>
</feature>
<dbReference type="SUPFAM" id="SSF57184">
    <property type="entry name" value="Growth factor receptor domain"/>
    <property type="match status" value="1"/>
</dbReference>
<feature type="compositionally biased region" description="Low complexity" evidence="1">
    <location>
        <begin position="1072"/>
        <end position="1084"/>
    </location>
</feature>
<feature type="compositionally biased region" description="Basic and acidic residues" evidence="1">
    <location>
        <begin position="921"/>
        <end position="935"/>
    </location>
</feature>
<name>A0A8X6LXS8_TRICU</name>
<dbReference type="OrthoDB" id="6429933at2759"/>
<sequence>MVLSLSLTSSSKVKIKAQSFECKDHVITLCQCGENGTLQDVYVPGCLSKTNNNSYACQPCLNSCDTFSHCKSCSKKYCLTCPPGRTGKFCENSDQTKVTSYTKPSVQEKENGSDSTNFPVNKLLSMIQRESFFLNDKDKYNYAFRSSEYANNGDLVEFVFPVDNRTAFYYPLKKINFSLDNLSTESNTATNTTALFKNVMLDTSTNNTDEIQLMQNKEFEGNDKYFERFFDFPGTMLSNESLLYRKHISASSDTESNLSKAIADSEVLKDGKPVSGFEYPKLSPSAFEELTESKIPETLQEKLPNSSKELEKEYEIVRPLSIGLFKITFITDDNTPLKEETFAKTQNNLNDTGKESYKNFLHRNENLNTAEDKNMSSINNQDDKFQMQKFAMKVIDMIQSIEGKYKKKLPSKTNDFNDVNFFQKFDSIPVGWNLENLCRIDPDYPICSNPSMSIQAAVNNKTADPLQSFQSTLHDFQTPHSFNLWYRSPFYQQYYDKSFSDTVKHSDNDFRYIPLDAHYLESSENYSPPLSRQDISLFPHLPILGDTIDYGQSQIELGSDHEQLTEQHHHPNSANKKQNIEFLPKLIKAFLRLTNPVEIIQIKLNNPSNYKKNRESLQKDIYYDEKLYSMSSEEDDDSQGVEQGVHNSYQYAWNPVPKYPSRIVSFMINSTKKDEMETSSNVSDTNNNVQLQNTYEDNEQCLQFSESCAEKVLKKLDKELRDLNRNLNEPLLRSSMVRIKIINPHPDEIVGDNKTVPEAVSEFLKKSGDALSKFEKSFNQKTAPERISPAVFRISVLDGASSEPSTNTSDQLLESKQDIKSRSKRGISDETWCPIQNRMLNADLDCTIWSYQKFCILECHPGFTSVNKYFRCSRKQDSWNPLLQPCIPVGEHKTAYRTGQNNLAEIEEKDSIIETNESGDESEKNNDESETEVKDARFMKFVDSEEKENNDNQNQFGKEIEYTGEDFELSENTKKTENENNSFVLSDIAEEKYTNNNHSMLTSKEIIEAISGFLKSRNGNEKEKDSNGMNSYQYGNNFPDESSSFVKIINSEGEENNNQEKNVLNRKEGESESLSENENIKISSLQPDASFHLSNINNKKENGKQKERKGNLRSGNFTSS</sequence>
<feature type="region of interest" description="Disordered" evidence="1">
    <location>
        <begin position="907"/>
        <end position="935"/>
    </location>
</feature>
<evidence type="ECO:0000313" key="2">
    <source>
        <dbReference type="EMBL" id="GFR24592.1"/>
    </source>
</evidence>
<protein>
    <submittedName>
        <fullName evidence="2">Uncharacterized protein</fullName>
    </submittedName>
</protein>
<gene>
    <name evidence="2" type="primary">NCL1_12209</name>
    <name evidence="2" type="ORF">TNCT_203481</name>
</gene>
<dbReference type="EMBL" id="BMAO01018591">
    <property type="protein sequence ID" value="GFR24592.1"/>
    <property type="molecule type" value="Genomic_DNA"/>
</dbReference>
<feature type="compositionally biased region" description="Polar residues" evidence="1">
    <location>
        <begin position="1027"/>
        <end position="1037"/>
    </location>
</feature>
<feature type="compositionally biased region" description="Basic and acidic residues" evidence="1">
    <location>
        <begin position="1098"/>
        <end position="1110"/>
    </location>
</feature>
<keyword evidence="3" id="KW-1185">Reference proteome</keyword>
<dbReference type="AlphaFoldDB" id="A0A8X6LXS8"/>
<accession>A0A8X6LXS8</accession>
<proteinExistence type="predicted"/>
<feature type="region of interest" description="Disordered" evidence="1">
    <location>
        <begin position="1052"/>
        <end position="1120"/>
    </location>
</feature>
<feature type="compositionally biased region" description="Polar residues" evidence="1">
    <location>
        <begin position="802"/>
        <end position="812"/>
    </location>
</feature>
<organism evidence="2 3">
    <name type="scientific">Trichonephila clavata</name>
    <name type="common">Joro spider</name>
    <name type="synonym">Nephila clavata</name>
    <dbReference type="NCBI Taxonomy" id="2740835"/>
    <lineage>
        <taxon>Eukaryota</taxon>
        <taxon>Metazoa</taxon>
        <taxon>Ecdysozoa</taxon>
        <taxon>Arthropoda</taxon>
        <taxon>Chelicerata</taxon>
        <taxon>Arachnida</taxon>
        <taxon>Araneae</taxon>
        <taxon>Araneomorphae</taxon>
        <taxon>Entelegynae</taxon>
        <taxon>Araneoidea</taxon>
        <taxon>Nephilidae</taxon>
        <taxon>Trichonephila</taxon>
    </lineage>
</organism>
<evidence type="ECO:0000256" key="1">
    <source>
        <dbReference type="SAM" id="MobiDB-lite"/>
    </source>
</evidence>